<feature type="transmembrane region" description="Helical" evidence="1">
    <location>
        <begin position="12"/>
        <end position="29"/>
    </location>
</feature>
<organism evidence="2 3">
    <name type="scientific">Parelaphostrongylus tenuis</name>
    <name type="common">Meningeal worm</name>
    <dbReference type="NCBI Taxonomy" id="148309"/>
    <lineage>
        <taxon>Eukaryota</taxon>
        <taxon>Metazoa</taxon>
        <taxon>Ecdysozoa</taxon>
        <taxon>Nematoda</taxon>
        <taxon>Chromadorea</taxon>
        <taxon>Rhabditida</taxon>
        <taxon>Rhabditina</taxon>
        <taxon>Rhabditomorpha</taxon>
        <taxon>Strongyloidea</taxon>
        <taxon>Metastrongylidae</taxon>
        <taxon>Parelaphostrongylus</taxon>
    </lineage>
</organism>
<evidence type="ECO:0000256" key="1">
    <source>
        <dbReference type="SAM" id="Phobius"/>
    </source>
</evidence>
<reference evidence="2" key="1">
    <citation type="submission" date="2021-06" db="EMBL/GenBank/DDBJ databases">
        <title>Parelaphostrongylus tenuis whole genome reference sequence.</title>
        <authorList>
            <person name="Garwood T.J."/>
            <person name="Larsen P.A."/>
            <person name="Fountain-Jones N.M."/>
            <person name="Garbe J.R."/>
            <person name="Macchietto M.G."/>
            <person name="Kania S.A."/>
            <person name="Gerhold R.W."/>
            <person name="Richards J.E."/>
            <person name="Wolf T.M."/>
        </authorList>
    </citation>
    <scope>NUCLEOTIDE SEQUENCE</scope>
    <source>
        <strain evidence="2">MNPRO001-30</strain>
        <tissue evidence="2">Meninges</tissue>
    </source>
</reference>
<keyword evidence="1" id="KW-1133">Transmembrane helix</keyword>
<gene>
    <name evidence="2" type="ORF">KIN20_005632</name>
</gene>
<sequence length="81" mass="9107">MYQEESDPVSHLQLIFILASVWAGCLLAVDSARPSSTKRSIALEKLTYPRAVMSDMRARTPLRCSASVLRISFIHAIDREE</sequence>
<accession>A0AAD5QG95</accession>
<keyword evidence="3" id="KW-1185">Reference proteome</keyword>
<name>A0AAD5QG95_PARTN</name>
<evidence type="ECO:0000313" key="2">
    <source>
        <dbReference type="EMBL" id="KAJ1349947.1"/>
    </source>
</evidence>
<proteinExistence type="predicted"/>
<keyword evidence="1" id="KW-0812">Transmembrane</keyword>
<dbReference type="Proteomes" id="UP001196413">
    <property type="component" value="Unassembled WGS sequence"/>
</dbReference>
<evidence type="ECO:0000313" key="3">
    <source>
        <dbReference type="Proteomes" id="UP001196413"/>
    </source>
</evidence>
<dbReference type="AlphaFoldDB" id="A0AAD5QG95"/>
<dbReference type="EMBL" id="JAHQIW010000777">
    <property type="protein sequence ID" value="KAJ1349947.1"/>
    <property type="molecule type" value="Genomic_DNA"/>
</dbReference>
<keyword evidence="1" id="KW-0472">Membrane</keyword>
<comment type="caution">
    <text evidence="2">The sequence shown here is derived from an EMBL/GenBank/DDBJ whole genome shotgun (WGS) entry which is preliminary data.</text>
</comment>
<protein>
    <submittedName>
        <fullName evidence="2">Uncharacterized protein</fullName>
    </submittedName>
</protein>